<evidence type="ECO:0000259" key="12">
    <source>
        <dbReference type="Pfam" id="PF00593"/>
    </source>
</evidence>
<dbReference type="InterPro" id="IPR036942">
    <property type="entry name" value="Beta-barrel_TonB_sf"/>
</dbReference>
<dbReference type="AlphaFoldDB" id="A0A445N128"/>
<evidence type="ECO:0000256" key="8">
    <source>
        <dbReference type="ARBA" id="ARBA00023170"/>
    </source>
</evidence>
<evidence type="ECO:0000256" key="2">
    <source>
        <dbReference type="ARBA" id="ARBA00022448"/>
    </source>
</evidence>
<evidence type="ECO:0000256" key="6">
    <source>
        <dbReference type="ARBA" id="ARBA00023077"/>
    </source>
</evidence>
<name>A0A445N128_9BACT</name>
<feature type="domain" description="TonB-dependent receptor-like beta-barrel" evidence="12">
    <location>
        <begin position="236"/>
        <end position="686"/>
    </location>
</feature>
<dbReference type="SUPFAM" id="SSF56935">
    <property type="entry name" value="Porins"/>
    <property type="match status" value="1"/>
</dbReference>
<gene>
    <name evidence="14" type="ORF">PITCH_A560024</name>
</gene>
<comment type="subcellular location">
    <subcellularLocation>
        <location evidence="1 10">Cell outer membrane</location>
        <topology evidence="1 10">Multi-pass membrane protein</topology>
    </subcellularLocation>
</comment>
<evidence type="ECO:0000256" key="5">
    <source>
        <dbReference type="ARBA" id="ARBA00022729"/>
    </source>
</evidence>
<evidence type="ECO:0000256" key="1">
    <source>
        <dbReference type="ARBA" id="ARBA00004571"/>
    </source>
</evidence>
<evidence type="ECO:0000256" key="3">
    <source>
        <dbReference type="ARBA" id="ARBA00022452"/>
    </source>
</evidence>
<dbReference type="GO" id="GO:0044718">
    <property type="term" value="P:siderophore transmembrane transport"/>
    <property type="evidence" value="ECO:0007669"/>
    <property type="project" value="TreeGrafter"/>
</dbReference>
<keyword evidence="4 10" id="KW-0812">Transmembrane</keyword>
<proteinExistence type="inferred from homology"/>
<keyword evidence="5" id="KW-0732">Signal</keyword>
<reference evidence="14" key="1">
    <citation type="submission" date="2018-01" db="EMBL/GenBank/DDBJ databases">
        <authorList>
            <person name="Regsiter A."/>
            <person name="William W."/>
        </authorList>
    </citation>
    <scope>NUCLEOTIDE SEQUENCE</scope>
    <source>
        <strain evidence="14">TRIP AH-1</strain>
    </source>
</reference>
<keyword evidence="2 10" id="KW-0813">Transport</keyword>
<keyword evidence="7 10" id="KW-0472">Membrane</keyword>
<evidence type="ECO:0000256" key="10">
    <source>
        <dbReference type="PROSITE-ProRule" id="PRU01360"/>
    </source>
</evidence>
<keyword evidence="8" id="KW-0675">Receptor</keyword>
<evidence type="ECO:0000256" key="11">
    <source>
        <dbReference type="RuleBase" id="RU003357"/>
    </source>
</evidence>
<keyword evidence="6 11" id="KW-0798">TonB box</keyword>
<dbReference type="PROSITE" id="PS52016">
    <property type="entry name" value="TONB_DEPENDENT_REC_3"/>
    <property type="match status" value="1"/>
</dbReference>
<sequence length="713" mass="79758">MINSGFSMFLLNLRYYTIFIFIFLACPDYSWSEQTDINLLGEIYVTATRTEKNPLYIPNAVYSISSKTLQDEKMSRTVPDSLKEIPGIMVQKTAYGQGSPYIRGFTGFRTLFLIDGIRLNNSVFRDGPNQYWNTVDPLSIDSIEIIKGPGSVLFGSDAVGGTVNALTVRPRYADKGYKTNGRLYGRCADAEDSYTARGEVGGTYEKDFGWILGYSYKDFGDIEGGDHVGKQPKTGYDEWDGDAKVEYRFNADSGLVLAHQHVDQDDAWRTHKTIYGGTWRGTTHGSEKSRVLGQDRDLTYVQYQGKNIGPIVDVLKLSLSYQNQQEVEERVKSNNSSDRQGLEVGTVGVLTQIDTQSPFGMWTYGMEYYRDAVDSFKKNYRADGSFSSSEIQGPVADDASYDLLGIFLQDDISLYDSFDLILGSRYTYSGVDANDVKDSVTGDKISISDHWDNLVGSIRAIYHLDQEDHYNIFAGVSQAFRAPNLSDLTRLDTARSNEIETPAPNLDPEEFITYEMGLKTGFQDFKSQVAYFYTDISKMIVRAPTGNIIDGDNEVTKKNSGDGYIHGVEIDARWRFHPEFVAFGSFAWMDGEVESYPTSDAKKEEEPVSRLMPITCHAGLRWEPKASCWMEGIVTIAAEQDNLSSSDKLDTDRIPPDGTPGYTVYGIRAGWDINESMSLSASVENLTDKDYRIHGSGLNEPGMNAIIAADYRF</sequence>
<organism evidence="14">
    <name type="scientific">uncultured Desulfobacterium sp</name>
    <dbReference type="NCBI Taxonomy" id="201089"/>
    <lineage>
        <taxon>Bacteria</taxon>
        <taxon>Pseudomonadati</taxon>
        <taxon>Thermodesulfobacteriota</taxon>
        <taxon>Desulfobacteria</taxon>
        <taxon>Desulfobacterales</taxon>
        <taxon>Desulfobacteriaceae</taxon>
        <taxon>Desulfobacterium</taxon>
        <taxon>environmental samples</taxon>
    </lineage>
</organism>
<evidence type="ECO:0008006" key="15">
    <source>
        <dbReference type="Google" id="ProtNLM"/>
    </source>
</evidence>
<dbReference type="GO" id="GO:0015344">
    <property type="term" value="F:siderophore uptake transmembrane transporter activity"/>
    <property type="evidence" value="ECO:0007669"/>
    <property type="project" value="TreeGrafter"/>
</dbReference>
<dbReference type="InterPro" id="IPR012910">
    <property type="entry name" value="Plug_dom"/>
</dbReference>
<comment type="similarity">
    <text evidence="10 11">Belongs to the TonB-dependent receptor family.</text>
</comment>
<feature type="domain" description="TonB-dependent receptor plug" evidence="13">
    <location>
        <begin position="57"/>
        <end position="162"/>
    </location>
</feature>
<evidence type="ECO:0000259" key="13">
    <source>
        <dbReference type="Pfam" id="PF07715"/>
    </source>
</evidence>
<dbReference type="Pfam" id="PF00593">
    <property type="entry name" value="TonB_dep_Rec_b-barrel"/>
    <property type="match status" value="1"/>
</dbReference>
<evidence type="ECO:0000256" key="7">
    <source>
        <dbReference type="ARBA" id="ARBA00023136"/>
    </source>
</evidence>
<evidence type="ECO:0000256" key="9">
    <source>
        <dbReference type="ARBA" id="ARBA00023237"/>
    </source>
</evidence>
<dbReference type="InterPro" id="IPR037066">
    <property type="entry name" value="Plug_dom_sf"/>
</dbReference>
<dbReference type="GO" id="GO:0009279">
    <property type="term" value="C:cell outer membrane"/>
    <property type="evidence" value="ECO:0007669"/>
    <property type="project" value="UniProtKB-SubCell"/>
</dbReference>
<dbReference type="InterPro" id="IPR000531">
    <property type="entry name" value="Beta-barrel_TonB"/>
</dbReference>
<protein>
    <recommendedName>
        <fullName evidence="15">TonB-dependent receptor</fullName>
    </recommendedName>
</protein>
<dbReference type="CDD" id="cd01347">
    <property type="entry name" value="ligand_gated_channel"/>
    <property type="match status" value="1"/>
</dbReference>
<accession>A0A445N128</accession>
<dbReference type="Pfam" id="PF07715">
    <property type="entry name" value="Plug"/>
    <property type="match status" value="1"/>
</dbReference>
<dbReference type="PANTHER" id="PTHR30069">
    <property type="entry name" value="TONB-DEPENDENT OUTER MEMBRANE RECEPTOR"/>
    <property type="match status" value="1"/>
</dbReference>
<dbReference type="Gene3D" id="2.170.130.10">
    <property type="entry name" value="TonB-dependent receptor, plug domain"/>
    <property type="match status" value="1"/>
</dbReference>
<dbReference type="Gene3D" id="2.40.170.20">
    <property type="entry name" value="TonB-dependent receptor, beta-barrel domain"/>
    <property type="match status" value="1"/>
</dbReference>
<dbReference type="EMBL" id="OJIN01000199">
    <property type="protein sequence ID" value="SPD75383.1"/>
    <property type="molecule type" value="Genomic_DNA"/>
</dbReference>
<evidence type="ECO:0000256" key="4">
    <source>
        <dbReference type="ARBA" id="ARBA00022692"/>
    </source>
</evidence>
<dbReference type="InterPro" id="IPR039426">
    <property type="entry name" value="TonB-dep_rcpt-like"/>
</dbReference>
<dbReference type="PANTHER" id="PTHR30069:SF29">
    <property type="entry name" value="HEMOGLOBIN AND HEMOGLOBIN-HAPTOGLOBIN-BINDING PROTEIN 1-RELATED"/>
    <property type="match status" value="1"/>
</dbReference>
<evidence type="ECO:0000313" key="14">
    <source>
        <dbReference type="EMBL" id="SPD75383.1"/>
    </source>
</evidence>
<keyword evidence="3 10" id="KW-1134">Transmembrane beta strand</keyword>
<keyword evidence="9 10" id="KW-0998">Cell outer membrane</keyword>